<protein>
    <submittedName>
        <fullName evidence="9">Rod shape-determining protein</fullName>
    </submittedName>
</protein>
<dbReference type="eggNOG" id="COG2891">
    <property type="taxonomic scope" value="Bacteria"/>
</dbReference>
<keyword evidence="4 8" id="KW-0812">Transmembrane</keyword>
<proteinExistence type="inferred from homology"/>
<reference evidence="9 10" key="1">
    <citation type="journal article" date="2015" name="Genome Announc.">
        <title>Expanding the biotechnology potential of lactobacilli through comparative genomics of 213 strains and associated genera.</title>
        <authorList>
            <person name="Sun Z."/>
            <person name="Harris H.M."/>
            <person name="McCann A."/>
            <person name="Guo C."/>
            <person name="Argimon S."/>
            <person name="Zhang W."/>
            <person name="Yang X."/>
            <person name="Jeffery I.B."/>
            <person name="Cooney J.C."/>
            <person name="Kagawa T.F."/>
            <person name="Liu W."/>
            <person name="Song Y."/>
            <person name="Salvetti E."/>
            <person name="Wrobel A."/>
            <person name="Rasinkangas P."/>
            <person name="Parkhill J."/>
            <person name="Rea M.C."/>
            <person name="O'Sullivan O."/>
            <person name="Ritari J."/>
            <person name="Douillard F.P."/>
            <person name="Paul Ross R."/>
            <person name="Yang R."/>
            <person name="Briner A.E."/>
            <person name="Felis G.E."/>
            <person name="de Vos W.M."/>
            <person name="Barrangou R."/>
            <person name="Klaenhammer T.R."/>
            <person name="Caufield P.W."/>
            <person name="Cui Y."/>
            <person name="Zhang H."/>
            <person name="O'Toole P.W."/>
        </authorList>
    </citation>
    <scope>NUCLEOTIDE SEQUENCE [LARGE SCALE GENOMIC DNA]</scope>
    <source>
        <strain evidence="9 10">DSM 18933</strain>
    </source>
</reference>
<evidence type="ECO:0000256" key="5">
    <source>
        <dbReference type="ARBA" id="ARBA00022960"/>
    </source>
</evidence>
<evidence type="ECO:0000256" key="7">
    <source>
        <dbReference type="ARBA" id="ARBA00023136"/>
    </source>
</evidence>
<evidence type="ECO:0000313" key="10">
    <source>
        <dbReference type="Proteomes" id="UP000051054"/>
    </source>
</evidence>
<evidence type="ECO:0000256" key="3">
    <source>
        <dbReference type="ARBA" id="ARBA00022475"/>
    </source>
</evidence>
<keyword evidence="6 8" id="KW-1133">Transmembrane helix</keyword>
<dbReference type="InterPro" id="IPR007227">
    <property type="entry name" value="Cell_shape_determining_MreD"/>
</dbReference>
<dbReference type="Pfam" id="PF04093">
    <property type="entry name" value="MreD"/>
    <property type="match status" value="1"/>
</dbReference>
<evidence type="ECO:0000313" key="9">
    <source>
        <dbReference type="EMBL" id="KRM19097.1"/>
    </source>
</evidence>
<keyword evidence="5" id="KW-0133">Cell shape</keyword>
<organism evidence="9 10">
    <name type="scientific">Ligilactobacillus hayakitensis DSM 18933 = JCM 14209</name>
    <dbReference type="NCBI Taxonomy" id="1423755"/>
    <lineage>
        <taxon>Bacteria</taxon>
        <taxon>Bacillati</taxon>
        <taxon>Bacillota</taxon>
        <taxon>Bacilli</taxon>
        <taxon>Lactobacillales</taxon>
        <taxon>Lactobacillaceae</taxon>
        <taxon>Ligilactobacillus</taxon>
    </lineage>
</organism>
<comment type="caution">
    <text evidence="9">The sequence shown here is derived from an EMBL/GenBank/DDBJ whole genome shotgun (WGS) entry which is preliminary data.</text>
</comment>
<dbReference type="PATRIC" id="fig|1423755.3.peg.941"/>
<feature type="transmembrane region" description="Helical" evidence="8">
    <location>
        <begin position="47"/>
        <end position="69"/>
    </location>
</feature>
<feature type="transmembrane region" description="Helical" evidence="8">
    <location>
        <begin position="150"/>
        <end position="168"/>
    </location>
</feature>
<feature type="transmembrane region" description="Helical" evidence="8">
    <location>
        <begin position="75"/>
        <end position="94"/>
    </location>
</feature>
<name>A0A0R1WTP1_9LACO</name>
<evidence type="ECO:0000256" key="6">
    <source>
        <dbReference type="ARBA" id="ARBA00022989"/>
    </source>
</evidence>
<keyword evidence="7 8" id="KW-0472">Membrane</keyword>
<gene>
    <name evidence="9" type="ORF">FC40_GL000887</name>
</gene>
<dbReference type="GO" id="GO:0008360">
    <property type="term" value="P:regulation of cell shape"/>
    <property type="evidence" value="ECO:0007669"/>
    <property type="project" value="UniProtKB-KW"/>
</dbReference>
<dbReference type="GO" id="GO:0005886">
    <property type="term" value="C:plasma membrane"/>
    <property type="evidence" value="ECO:0007669"/>
    <property type="project" value="UniProtKB-SubCell"/>
</dbReference>
<feature type="transmembrane region" description="Helical" evidence="8">
    <location>
        <begin position="106"/>
        <end position="127"/>
    </location>
</feature>
<accession>A0A0R1WTP1</accession>
<evidence type="ECO:0000256" key="1">
    <source>
        <dbReference type="ARBA" id="ARBA00004651"/>
    </source>
</evidence>
<keyword evidence="10" id="KW-1185">Reference proteome</keyword>
<comment type="similarity">
    <text evidence="2">Belongs to the MreD family.</text>
</comment>
<dbReference type="Proteomes" id="UP000051054">
    <property type="component" value="Unassembled WGS sequence"/>
</dbReference>
<evidence type="ECO:0000256" key="4">
    <source>
        <dbReference type="ARBA" id="ARBA00022692"/>
    </source>
</evidence>
<dbReference type="NCBIfam" id="TIGR03426">
    <property type="entry name" value="shape_MreD"/>
    <property type="match status" value="1"/>
</dbReference>
<comment type="subcellular location">
    <subcellularLocation>
        <location evidence="1">Cell membrane</location>
        <topology evidence="1">Multi-pass membrane protein</topology>
    </subcellularLocation>
</comment>
<evidence type="ECO:0000256" key="2">
    <source>
        <dbReference type="ARBA" id="ARBA00007776"/>
    </source>
</evidence>
<dbReference type="STRING" id="1423755.FC40_GL000887"/>
<sequence>MWMNLEKISYLFPIGLIISVFLDGSLTQMFAPHFFTNLTSVESRLMLLWLVMAICYGNVERIYLWSIVAGIIYDLYYTGILGVFTLILPLMVYITQEIFKYFTRSFLVVLLIYLIDITVLTLLDYWANSILGFTSEPLTMLIGRTLGPTLAYNLAWFVVLFIPISSFYREEF</sequence>
<dbReference type="AlphaFoldDB" id="A0A0R1WTP1"/>
<keyword evidence="3" id="KW-1003">Cell membrane</keyword>
<feature type="transmembrane region" description="Helical" evidence="8">
    <location>
        <begin position="12"/>
        <end position="35"/>
    </location>
</feature>
<dbReference type="EMBL" id="AZGD01000090">
    <property type="protein sequence ID" value="KRM19097.1"/>
    <property type="molecule type" value="Genomic_DNA"/>
</dbReference>
<evidence type="ECO:0000256" key="8">
    <source>
        <dbReference type="SAM" id="Phobius"/>
    </source>
</evidence>